<sequence>MGKGFPMSELSSASPVMIRNVLKLSRRFQLDPDGFSSRVKVLRSLAFLMEIGIPRNAIDRFFCSCPGVLRFGVEDRLKPLLLEFGDMGFGEDLVRKEIVREPRILSMELGELSQCLELLKTLKCREPIKENVFIEGAFRVGFQVKDIEKKIEFLVHRMKFDVGRLVDVHEYLGVNFDKQIVPRYNVSCNDYPCVK</sequence>
<dbReference type="PANTHER" id="PTHR13068:SF173">
    <property type="entry name" value="EMB|CAB62602.1"/>
    <property type="match status" value="1"/>
</dbReference>
<gene>
    <name evidence="4" type="ORF">CJ030_MR6G013679</name>
</gene>
<comment type="similarity">
    <text evidence="1">Belongs to the mTERF family.</text>
</comment>
<evidence type="ECO:0000313" key="4">
    <source>
        <dbReference type="EMBL" id="KAB1209850.1"/>
    </source>
</evidence>
<accession>A0A6A1VFH7</accession>
<dbReference type="InterPro" id="IPR038538">
    <property type="entry name" value="MTERF_sf"/>
</dbReference>
<proteinExistence type="inferred from homology"/>
<keyword evidence="2" id="KW-0805">Transcription regulation</keyword>
<keyword evidence="2" id="KW-0804">Transcription</keyword>
<dbReference type="AlphaFoldDB" id="A0A6A1VFH7"/>
<dbReference type="SMART" id="SM00733">
    <property type="entry name" value="Mterf"/>
    <property type="match status" value="3"/>
</dbReference>
<reference evidence="4 5" key="1">
    <citation type="journal article" date="2019" name="Plant Biotechnol. J.">
        <title>The red bayberry genome and genetic basis of sex determination.</title>
        <authorList>
            <person name="Jia H.M."/>
            <person name="Jia H.J."/>
            <person name="Cai Q.L."/>
            <person name="Wang Y."/>
            <person name="Zhao H.B."/>
            <person name="Yang W.F."/>
            <person name="Wang G.Y."/>
            <person name="Li Y.H."/>
            <person name="Zhan D.L."/>
            <person name="Shen Y.T."/>
            <person name="Niu Q.F."/>
            <person name="Chang L."/>
            <person name="Qiu J."/>
            <person name="Zhao L."/>
            <person name="Xie H.B."/>
            <person name="Fu W.Y."/>
            <person name="Jin J."/>
            <person name="Li X.W."/>
            <person name="Jiao Y."/>
            <person name="Zhou C.C."/>
            <person name="Tu T."/>
            <person name="Chai C.Y."/>
            <person name="Gao J.L."/>
            <person name="Fan L.J."/>
            <person name="van de Weg E."/>
            <person name="Wang J.Y."/>
            <person name="Gao Z.S."/>
        </authorList>
    </citation>
    <scope>NUCLEOTIDE SEQUENCE [LARGE SCALE GENOMIC DNA]</scope>
    <source>
        <tissue evidence="4">Leaves</tissue>
    </source>
</reference>
<protein>
    <submittedName>
        <fullName evidence="4">Uncharacterized protein</fullName>
    </submittedName>
</protein>
<dbReference type="GO" id="GO:0003676">
    <property type="term" value="F:nucleic acid binding"/>
    <property type="evidence" value="ECO:0007669"/>
    <property type="project" value="InterPro"/>
</dbReference>
<keyword evidence="2" id="KW-0806">Transcription termination</keyword>
<evidence type="ECO:0000256" key="2">
    <source>
        <dbReference type="ARBA" id="ARBA00022472"/>
    </source>
</evidence>
<dbReference type="PANTHER" id="PTHR13068">
    <property type="entry name" value="CGI-12 PROTEIN-RELATED"/>
    <property type="match status" value="1"/>
</dbReference>
<evidence type="ECO:0000256" key="1">
    <source>
        <dbReference type="ARBA" id="ARBA00007692"/>
    </source>
</evidence>
<dbReference type="GO" id="GO:0006353">
    <property type="term" value="P:DNA-templated transcription termination"/>
    <property type="evidence" value="ECO:0007669"/>
    <property type="project" value="UniProtKB-KW"/>
</dbReference>
<evidence type="ECO:0000313" key="5">
    <source>
        <dbReference type="Proteomes" id="UP000516437"/>
    </source>
</evidence>
<keyword evidence="3" id="KW-0809">Transit peptide</keyword>
<name>A0A6A1VFH7_9ROSI</name>
<dbReference type="InterPro" id="IPR003690">
    <property type="entry name" value="MTERF"/>
</dbReference>
<dbReference type="Gene3D" id="1.25.70.10">
    <property type="entry name" value="Transcription termination factor 3, mitochondrial"/>
    <property type="match status" value="1"/>
</dbReference>
<dbReference type="Pfam" id="PF02536">
    <property type="entry name" value="mTERF"/>
    <property type="match status" value="2"/>
</dbReference>
<evidence type="ECO:0000256" key="3">
    <source>
        <dbReference type="ARBA" id="ARBA00022946"/>
    </source>
</evidence>
<dbReference type="OrthoDB" id="637682at2759"/>
<comment type="caution">
    <text evidence="4">The sequence shown here is derived from an EMBL/GenBank/DDBJ whole genome shotgun (WGS) entry which is preliminary data.</text>
</comment>
<organism evidence="4 5">
    <name type="scientific">Morella rubra</name>
    <name type="common">Chinese bayberry</name>
    <dbReference type="NCBI Taxonomy" id="262757"/>
    <lineage>
        <taxon>Eukaryota</taxon>
        <taxon>Viridiplantae</taxon>
        <taxon>Streptophyta</taxon>
        <taxon>Embryophyta</taxon>
        <taxon>Tracheophyta</taxon>
        <taxon>Spermatophyta</taxon>
        <taxon>Magnoliopsida</taxon>
        <taxon>eudicotyledons</taxon>
        <taxon>Gunneridae</taxon>
        <taxon>Pentapetalae</taxon>
        <taxon>rosids</taxon>
        <taxon>fabids</taxon>
        <taxon>Fagales</taxon>
        <taxon>Myricaceae</taxon>
        <taxon>Morella</taxon>
    </lineage>
</organism>
<dbReference type="Proteomes" id="UP000516437">
    <property type="component" value="Chromosome 6"/>
</dbReference>
<dbReference type="EMBL" id="RXIC02000024">
    <property type="protein sequence ID" value="KAB1209850.1"/>
    <property type="molecule type" value="Genomic_DNA"/>
</dbReference>
<keyword evidence="5" id="KW-1185">Reference proteome</keyword>